<evidence type="ECO:0000256" key="3">
    <source>
        <dbReference type="ARBA" id="ARBA00022692"/>
    </source>
</evidence>
<dbReference type="OrthoDB" id="9762947at2"/>
<dbReference type="STRING" id="1045773.SAMN05216555_12221"/>
<reference evidence="7" key="1">
    <citation type="submission" date="2016-10" db="EMBL/GenBank/DDBJ databases">
        <authorList>
            <person name="Varghese N."/>
            <person name="Submissions S."/>
        </authorList>
    </citation>
    <scope>NUCLEOTIDE SEQUENCE [LARGE SCALE GENOMIC DNA]</scope>
    <source>
        <strain evidence="7">CGMCC 1.10783</strain>
    </source>
</reference>
<keyword evidence="2" id="KW-0813">Transport</keyword>
<evidence type="ECO:0000313" key="7">
    <source>
        <dbReference type="Proteomes" id="UP000182130"/>
    </source>
</evidence>
<sequence>MNLFRTKSIEQSIADADEPGRKLKRSLSTWDLMIMGVAVAVGAGIFSVGAKAAANFAGPAVTISFAVAAVTCALAIMCYAEFATAIPVAGSAYVFTYATMGEVLAWIIGWNLILELFTAAAVIAKYWGIYLSKVFGLMGVDMPPAVNLGGVDLYWGAFLIVAVFTVLLVLGTKLSARVGNIFTLIKIGVVLFVIVVGFTYVKVANYTPFVPDSVPTAASDGANVLKQSFFGFLTGAVPAQYGALGIFAGAALVFFAFIGFDVVATSAEEVKNPQKTLPRGIFGGLALVTLLYILVSLALTGMVPYTQLAEAESPTLTTAFEAVGNTDAAKVIAFGSLIGLTTVIMVLLMGLARVVLAMSRDGLLPRALSRTSDKHATPARLQIICGTAVALVAGLTNVDLLEEMINIGTLSAFVMVSLGILVLRKKRPDLKPAFRVPFGKVLPVLSAVLCLYLMTNLAVETWIFFAIWLAIGIAIYFAYGQRHSRLNEKFADAREAVSGKAMASGSAHGDEDDLSKV</sequence>
<dbReference type="Gene3D" id="1.20.1740.10">
    <property type="entry name" value="Amino acid/polyamine transporter I"/>
    <property type="match status" value="1"/>
</dbReference>
<organism evidence="6 7">
    <name type="scientific">Arthrobacter cupressi</name>
    <dbReference type="NCBI Taxonomy" id="1045773"/>
    <lineage>
        <taxon>Bacteria</taxon>
        <taxon>Bacillati</taxon>
        <taxon>Actinomycetota</taxon>
        <taxon>Actinomycetes</taxon>
        <taxon>Micrococcales</taxon>
        <taxon>Micrococcaceae</taxon>
        <taxon>Arthrobacter</taxon>
    </lineage>
</organism>
<dbReference type="AlphaFoldDB" id="A0A1G8Y621"/>
<evidence type="ECO:0000256" key="2">
    <source>
        <dbReference type="ARBA" id="ARBA00022448"/>
    </source>
</evidence>
<comment type="subcellular location">
    <subcellularLocation>
        <location evidence="1">Membrane</location>
        <topology evidence="1">Multi-pass membrane protein</topology>
    </subcellularLocation>
</comment>
<dbReference type="PANTHER" id="PTHR43243">
    <property type="entry name" value="INNER MEMBRANE TRANSPORTER YGJI-RELATED"/>
    <property type="match status" value="1"/>
</dbReference>
<dbReference type="GO" id="GO:0016020">
    <property type="term" value="C:membrane"/>
    <property type="evidence" value="ECO:0007669"/>
    <property type="project" value="UniProtKB-SubCell"/>
</dbReference>
<protein>
    <submittedName>
        <fullName evidence="6">Basic amino acid/polyamine antiporter, APA family</fullName>
    </submittedName>
</protein>
<accession>A0A1G8Y621</accession>
<evidence type="ECO:0000256" key="5">
    <source>
        <dbReference type="ARBA" id="ARBA00023136"/>
    </source>
</evidence>
<dbReference type="GO" id="GO:0015171">
    <property type="term" value="F:amino acid transmembrane transporter activity"/>
    <property type="evidence" value="ECO:0007669"/>
    <property type="project" value="TreeGrafter"/>
</dbReference>
<dbReference type="Pfam" id="PF13520">
    <property type="entry name" value="AA_permease_2"/>
    <property type="match status" value="1"/>
</dbReference>
<dbReference type="PIRSF" id="PIRSF006060">
    <property type="entry name" value="AA_transporter"/>
    <property type="match status" value="1"/>
</dbReference>
<keyword evidence="3" id="KW-0812">Transmembrane</keyword>
<dbReference type="InterPro" id="IPR002293">
    <property type="entry name" value="AA/rel_permease1"/>
</dbReference>
<proteinExistence type="predicted"/>
<keyword evidence="4" id="KW-1133">Transmembrane helix</keyword>
<gene>
    <name evidence="6" type="ORF">SAMN05216555_12221</name>
</gene>
<dbReference type="PANTHER" id="PTHR43243:SF4">
    <property type="entry name" value="CATIONIC AMINO ACID TRANSPORTER 4"/>
    <property type="match status" value="1"/>
</dbReference>
<evidence type="ECO:0000313" key="6">
    <source>
        <dbReference type="EMBL" id="SDJ97530.1"/>
    </source>
</evidence>
<dbReference type="Proteomes" id="UP000182130">
    <property type="component" value="Unassembled WGS sequence"/>
</dbReference>
<keyword evidence="5" id="KW-0472">Membrane</keyword>
<dbReference type="EMBL" id="FNEI01000022">
    <property type="protein sequence ID" value="SDJ97530.1"/>
    <property type="molecule type" value="Genomic_DNA"/>
</dbReference>
<dbReference type="RefSeq" id="WP_074591455.1">
    <property type="nucleotide sequence ID" value="NZ_FNEI01000022.1"/>
</dbReference>
<keyword evidence="7" id="KW-1185">Reference proteome</keyword>
<evidence type="ECO:0000256" key="4">
    <source>
        <dbReference type="ARBA" id="ARBA00022989"/>
    </source>
</evidence>
<name>A0A1G8Y621_9MICC</name>
<evidence type="ECO:0000256" key="1">
    <source>
        <dbReference type="ARBA" id="ARBA00004141"/>
    </source>
</evidence>